<evidence type="ECO:0008006" key="3">
    <source>
        <dbReference type="Google" id="ProtNLM"/>
    </source>
</evidence>
<evidence type="ECO:0000313" key="1">
    <source>
        <dbReference type="EMBL" id="AIQ60139.1"/>
    </source>
</evidence>
<accession>A0A089MUK6</accession>
<dbReference type="Proteomes" id="UP000029518">
    <property type="component" value="Chromosome"/>
</dbReference>
<name>A0A089MUK6_PAEBO</name>
<dbReference type="RefSeq" id="WP_042216572.1">
    <property type="nucleotide sequence ID" value="NZ_CP009285.1"/>
</dbReference>
<dbReference type="OrthoDB" id="2614999at2"/>
<dbReference type="KEGG" id="pbd:PBOR_26715"/>
<dbReference type="HOGENOM" id="CLU_1883716_0_0_9"/>
<proteinExistence type="predicted"/>
<evidence type="ECO:0000313" key="2">
    <source>
        <dbReference type="Proteomes" id="UP000029518"/>
    </source>
</evidence>
<organism evidence="1 2">
    <name type="scientific">Paenibacillus borealis</name>
    <dbReference type="NCBI Taxonomy" id="160799"/>
    <lineage>
        <taxon>Bacteria</taxon>
        <taxon>Bacillati</taxon>
        <taxon>Bacillota</taxon>
        <taxon>Bacilli</taxon>
        <taxon>Bacillales</taxon>
        <taxon>Paenibacillaceae</taxon>
        <taxon>Paenibacillus</taxon>
    </lineage>
</organism>
<protein>
    <recommendedName>
        <fullName evidence="3">RCK N-terminal domain-containing protein</fullName>
    </recommendedName>
</protein>
<dbReference type="AlphaFoldDB" id="A0A089MUK6"/>
<gene>
    <name evidence="1" type="ORF">PBOR_26715</name>
</gene>
<keyword evidence="2" id="KW-1185">Reference proteome</keyword>
<reference evidence="1" key="1">
    <citation type="submission" date="2014-08" db="EMBL/GenBank/DDBJ databases">
        <title>Comparative genomics of the Paenibacillus odorifer group.</title>
        <authorList>
            <person name="den Bakker H.C."/>
            <person name="Tsai Y.-C.Y.-C."/>
            <person name="Martin N."/>
            <person name="Korlach J."/>
            <person name="Wiedmann M."/>
        </authorList>
    </citation>
    <scope>NUCLEOTIDE SEQUENCE [LARGE SCALE GENOMIC DNA]</scope>
    <source>
        <strain evidence="1">DSM 13188</strain>
    </source>
</reference>
<sequence length="133" mass="15040">MLDKDEYVLVCAPTLAGEHFIELLTEKGIKVAGLTNNPDKRKRLENLGVEQNIVVDSHDERTWGIPPFSIGKVYLFESNLAVCCRYLQMCRPWTSKSIFVITTSVHPRLVYKGLGANYVIYSHSGNVHFLADQ</sequence>
<dbReference type="EMBL" id="CP009285">
    <property type="protein sequence ID" value="AIQ60139.1"/>
    <property type="molecule type" value="Genomic_DNA"/>
</dbReference>